<evidence type="ECO:0000313" key="9">
    <source>
        <dbReference type="EMBL" id="MDH5161710.1"/>
    </source>
</evidence>
<feature type="transmembrane region" description="Helical" evidence="8">
    <location>
        <begin position="213"/>
        <end position="240"/>
    </location>
</feature>
<evidence type="ECO:0000256" key="7">
    <source>
        <dbReference type="ARBA" id="ARBA00023136"/>
    </source>
</evidence>
<feature type="transmembrane region" description="Helical" evidence="8">
    <location>
        <begin position="160"/>
        <end position="177"/>
    </location>
</feature>
<feature type="transmembrane region" description="Helical" evidence="8">
    <location>
        <begin position="32"/>
        <end position="53"/>
    </location>
</feature>
<keyword evidence="4" id="KW-1003">Cell membrane</keyword>
<dbReference type="GO" id="GO:0005886">
    <property type="term" value="C:plasma membrane"/>
    <property type="evidence" value="ECO:0007669"/>
    <property type="project" value="UniProtKB-SubCell"/>
</dbReference>
<feature type="transmembrane region" description="Helical" evidence="8">
    <location>
        <begin position="184"/>
        <end position="201"/>
    </location>
</feature>
<evidence type="ECO:0000313" key="11">
    <source>
        <dbReference type="Proteomes" id="UP000189761"/>
    </source>
</evidence>
<gene>
    <name evidence="9" type="primary">azlC</name>
    <name evidence="10" type="ORF">BWZ43_03180</name>
    <name evidence="9" type="ORF">P5X88_12230</name>
</gene>
<evidence type="ECO:0000256" key="3">
    <source>
        <dbReference type="ARBA" id="ARBA00022448"/>
    </source>
</evidence>
<comment type="caution">
    <text evidence="10">The sequence shown here is derived from an EMBL/GenBank/DDBJ whole genome shotgun (WGS) entry which is preliminary data.</text>
</comment>
<dbReference type="EMBL" id="JAROYP010000006">
    <property type="protein sequence ID" value="MDH5161710.1"/>
    <property type="molecule type" value="Genomic_DNA"/>
</dbReference>
<dbReference type="InterPro" id="IPR004471">
    <property type="entry name" value="Brnchd-chn_aa_trnsp_AzlC"/>
</dbReference>
<dbReference type="EMBL" id="MTLA01000033">
    <property type="protein sequence ID" value="OOP69789.1"/>
    <property type="molecule type" value="Genomic_DNA"/>
</dbReference>
<dbReference type="PANTHER" id="PTHR34979">
    <property type="entry name" value="INNER MEMBRANE PROTEIN YGAZ"/>
    <property type="match status" value="1"/>
</dbReference>
<evidence type="ECO:0000256" key="6">
    <source>
        <dbReference type="ARBA" id="ARBA00022989"/>
    </source>
</evidence>
<dbReference type="Proteomes" id="UP000189761">
    <property type="component" value="Unassembled WGS sequence"/>
</dbReference>
<sequence length="255" mass="28503">MNANKESLDVNPVRISKQIKNRNQIWIAFRTAFPYTLPIFAGFVFLGAAYGIFMNSLGFTAIYPILMSLLIFAGSMEFVAANLLLMSFNPINALLLTLMVNARHLFYGISMLDKYGGAGKKKWYMIFGLCDESFAINSTINVPKDVDKNWVMFFVTLFNQFYWVLGATLGGIFGSFIKFNTDGLEFVMTALFVVIFIEQWMKEEKHISSLVGLGASIVCLIVFGGNNFIIPAMIAILGLLTLSKKSLEKVEVEAK</sequence>
<dbReference type="AlphaFoldDB" id="A0A8E2LH22"/>
<keyword evidence="11" id="KW-1185">Reference proteome</keyword>
<dbReference type="Pfam" id="PF03591">
    <property type="entry name" value="AzlC"/>
    <property type="match status" value="1"/>
</dbReference>
<accession>A0A8E2LH22</accession>
<evidence type="ECO:0000256" key="8">
    <source>
        <dbReference type="SAM" id="Phobius"/>
    </source>
</evidence>
<dbReference type="GO" id="GO:1903785">
    <property type="term" value="P:L-valine transmembrane transport"/>
    <property type="evidence" value="ECO:0007669"/>
    <property type="project" value="TreeGrafter"/>
</dbReference>
<comment type="similarity">
    <text evidence="2">Belongs to the AzlC family.</text>
</comment>
<evidence type="ECO:0000256" key="1">
    <source>
        <dbReference type="ARBA" id="ARBA00004651"/>
    </source>
</evidence>
<evidence type="ECO:0000256" key="2">
    <source>
        <dbReference type="ARBA" id="ARBA00010735"/>
    </source>
</evidence>
<reference evidence="10 11" key="1">
    <citation type="submission" date="2017-01" db="EMBL/GenBank/DDBJ databases">
        <title>Draft genome sequence of Bacillus oleronius.</title>
        <authorList>
            <person name="Allam M."/>
        </authorList>
    </citation>
    <scope>NUCLEOTIDE SEQUENCE [LARGE SCALE GENOMIC DNA]</scope>
    <source>
        <strain evidence="10 11">DSM 9356</strain>
    </source>
</reference>
<comment type="subcellular location">
    <subcellularLocation>
        <location evidence="1">Cell membrane</location>
        <topology evidence="1">Multi-pass membrane protein</topology>
    </subcellularLocation>
</comment>
<keyword evidence="6 8" id="KW-1133">Transmembrane helix</keyword>
<dbReference type="InterPro" id="IPR011606">
    <property type="entry name" value="Brnchd-chn_aa_trnsp_permease"/>
</dbReference>
<proteinExistence type="inferred from homology"/>
<dbReference type="RefSeq" id="WP_071977127.1">
    <property type="nucleotide sequence ID" value="NZ_CP065424.1"/>
</dbReference>
<name>A0A8E2LH22_9BACI</name>
<organism evidence="10 11">
    <name type="scientific">Heyndrickxia oleronia</name>
    <dbReference type="NCBI Taxonomy" id="38875"/>
    <lineage>
        <taxon>Bacteria</taxon>
        <taxon>Bacillati</taxon>
        <taxon>Bacillota</taxon>
        <taxon>Bacilli</taxon>
        <taxon>Bacillales</taxon>
        <taxon>Bacillaceae</taxon>
        <taxon>Heyndrickxia</taxon>
    </lineage>
</organism>
<protein>
    <submittedName>
        <fullName evidence="10">Azaleucine resistance protein AzlC</fullName>
    </submittedName>
</protein>
<evidence type="ECO:0000313" key="10">
    <source>
        <dbReference type="EMBL" id="OOP69789.1"/>
    </source>
</evidence>
<dbReference type="PANTHER" id="PTHR34979:SF1">
    <property type="entry name" value="INNER MEMBRANE PROTEIN YGAZ"/>
    <property type="match status" value="1"/>
</dbReference>
<keyword evidence="3" id="KW-0813">Transport</keyword>
<reference evidence="9" key="2">
    <citation type="submission" date="2023-03" db="EMBL/GenBank/DDBJ databases">
        <title>Bacterial isolates from washroom surfaces on a university campus.</title>
        <authorList>
            <person name="Holman D.B."/>
            <person name="Gzyl K.E."/>
            <person name="Taheri A.E."/>
        </authorList>
    </citation>
    <scope>NUCLEOTIDE SEQUENCE</scope>
    <source>
        <strain evidence="9">RD03</strain>
    </source>
</reference>
<dbReference type="NCBIfam" id="TIGR00346">
    <property type="entry name" value="azlC"/>
    <property type="match status" value="1"/>
</dbReference>
<keyword evidence="5 8" id="KW-0812">Transmembrane</keyword>
<keyword evidence="7 8" id="KW-0472">Membrane</keyword>
<evidence type="ECO:0000256" key="5">
    <source>
        <dbReference type="ARBA" id="ARBA00022692"/>
    </source>
</evidence>
<dbReference type="Proteomes" id="UP001159179">
    <property type="component" value="Unassembled WGS sequence"/>
</dbReference>
<evidence type="ECO:0000256" key="4">
    <source>
        <dbReference type="ARBA" id="ARBA00022475"/>
    </source>
</evidence>